<dbReference type="PANTHER" id="PTHR34665:SF4">
    <property type="entry name" value="DUF3741 DOMAIN-CONTAINING PROTEIN"/>
    <property type="match status" value="1"/>
</dbReference>
<dbReference type="Proteomes" id="UP000030748">
    <property type="component" value="Unassembled WGS sequence"/>
</dbReference>
<dbReference type="EMBL" id="KI630173">
    <property type="protein sequence ID" value="EYU45781.1"/>
    <property type="molecule type" value="Genomic_DNA"/>
</dbReference>
<gene>
    <name evidence="2" type="ORF">MIMGU_mgv1a020436mg</name>
</gene>
<name>A0A022S0J6_ERYGU</name>
<dbReference type="KEGG" id="egt:105959414"/>
<organism evidence="2 3">
    <name type="scientific">Erythranthe guttata</name>
    <name type="common">Yellow monkey flower</name>
    <name type="synonym">Mimulus guttatus</name>
    <dbReference type="NCBI Taxonomy" id="4155"/>
    <lineage>
        <taxon>Eukaryota</taxon>
        <taxon>Viridiplantae</taxon>
        <taxon>Streptophyta</taxon>
        <taxon>Embryophyta</taxon>
        <taxon>Tracheophyta</taxon>
        <taxon>Spermatophyta</taxon>
        <taxon>Magnoliopsida</taxon>
        <taxon>eudicotyledons</taxon>
        <taxon>Gunneridae</taxon>
        <taxon>Pentapetalae</taxon>
        <taxon>asterids</taxon>
        <taxon>lamiids</taxon>
        <taxon>Lamiales</taxon>
        <taxon>Phrymaceae</taxon>
        <taxon>Erythranthe</taxon>
    </lineage>
</organism>
<evidence type="ECO:0000313" key="3">
    <source>
        <dbReference type="Proteomes" id="UP000030748"/>
    </source>
</evidence>
<reference evidence="2 3" key="1">
    <citation type="journal article" date="2013" name="Proc. Natl. Acad. Sci. U.S.A.">
        <title>Fine-scale variation in meiotic recombination in Mimulus inferred from population shotgun sequencing.</title>
        <authorList>
            <person name="Hellsten U."/>
            <person name="Wright K.M."/>
            <person name="Jenkins J."/>
            <person name="Shu S."/>
            <person name="Yuan Y."/>
            <person name="Wessler S.R."/>
            <person name="Schmutz J."/>
            <person name="Willis J.H."/>
            <person name="Rokhsar D.S."/>
        </authorList>
    </citation>
    <scope>NUCLEOTIDE SEQUENCE [LARGE SCALE GENOMIC DNA]</scope>
    <source>
        <strain evidence="3">cv. DUN x IM62</strain>
    </source>
</reference>
<evidence type="ECO:0000256" key="1">
    <source>
        <dbReference type="SAM" id="MobiDB-lite"/>
    </source>
</evidence>
<dbReference type="OrthoDB" id="1880786at2759"/>
<dbReference type="AlphaFoldDB" id="A0A022S0J6"/>
<feature type="region of interest" description="Disordered" evidence="1">
    <location>
        <begin position="42"/>
        <end position="67"/>
    </location>
</feature>
<accession>A0A022S0J6</accession>
<feature type="region of interest" description="Disordered" evidence="1">
    <location>
        <begin position="1"/>
        <end position="22"/>
    </location>
</feature>
<protein>
    <submittedName>
        <fullName evidence="2">Uncharacterized protein</fullName>
    </submittedName>
</protein>
<dbReference type="PANTHER" id="PTHR34665">
    <property type="entry name" value="DUF3741 DOMAIN-CONTAINING PROTEIN"/>
    <property type="match status" value="1"/>
</dbReference>
<sequence>MNNFIKNKGKPSRGTTTTTTAAAVEEDELALVKSAAWAWYEHGSGSGSEGRPIREFDASRTKTDPKPSRYKLEALRNNNNNVRQVPKLRSSSSGNNSLLDHYEVERISKQLDYYIESSRAKYRRSFSAAGNGGLAVEPVAAAAEMKSINKVVGRKKAGKESRLKHIPVACRSSRGDVVESHRKFVYSRPERGGVVAVVEVGSCRPRAWSARA</sequence>
<feature type="compositionally biased region" description="Basic and acidic residues" evidence="1">
    <location>
        <begin position="51"/>
        <end position="67"/>
    </location>
</feature>
<proteinExistence type="predicted"/>
<evidence type="ECO:0000313" key="2">
    <source>
        <dbReference type="EMBL" id="EYU45781.1"/>
    </source>
</evidence>
<keyword evidence="3" id="KW-1185">Reference proteome</keyword>